<protein>
    <submittedName>
        <fullName evidence="3">Phage P22-like portal protein</fullName>
    </submittedName>
</protein>
<evidence type="ECO:0000256" key="2">
    <source>
        <dbReference type="SAM" id="MobiDB-lite"/>
    </source>
</evidence>
<organism evidence="3">
    <name type="scientific">uncultured Caudovirales phage</name>
    <dbReference type="NCBI Taxonomy" id="2100421"/>
    <lineage>
        <taxon>Viruses</taxon>
        <taxon>Duplodnaviria</taxon>
        <taxon>Heunggongvirae</taxon>
        <taxon>Uroviricota</taxon>
        <taxon>Caudoviricetes</taxon>
        <taxon>Peduoviridae</taxon>
        <taxon>Maltschvirus</taxon>
        <taxon>Maltschvirus maltsch</taxon>
    </lineage>
</organism>
<evidence type="ECO:0000256" key="1">
    <source>
        <dbReference type="SAM" id="Coils"/>
    </source>
</evidence>
<feature type="region of interest" description="Disordered" evidence="2">
    <location>
        <begin position="710"/>
        <end position="743"/>
    </location>
</feature>
<accession>A0A6J7WEP3</accession>
<dbReference type="Pfam" id="PF16510">
    <property type="entry name" value="P22_portal"/>
    <property type="match status" value="1"/>
</dbReference>
<name>A0A6J7WEP3_9CAUD</name>
<dbReference type="InterPro" id="IPR032427">
    <property type="entry name" value="P22_portal"/>
</dbReference>
<evidence type="ECO:0000313" key="3">
    <source>
        <dbReference type="EMBL" id="CAB5194728.1"/>
    </source>
</evidence>
<gene>
    <name evidence="3" type="ORF">UFOVP169_30</name>
</gene>
<dbReference type="EMBL" id="LR798219">
    <property type="protein sequence ID" value="CAB5194728.1"/>
    <property type="molecule type" value="Genomic_DNA"/>
</dbReference>
<keyword evidence="1" id="KW-0175">Coiled coil</keyword>
<feature type="compositionally biased region" description="Polar residues" evidence="2">
    <location>
        <begin position="723"/>
        <end position="743"/>
    </location>
</feature>
<feature type="coiled-coil region" evidence="1">
    <location>
        <begin position="624"/>
        <end position="672"/>
    </location>
</feature>
<reference evidence="3" key="1">
    <citation type="submission" date="2020-05" db="EMBL/GenBank/DDBJ databases">
        <authorList>
            <person name="Chiriac C."/>
            <person name="Salcher M."/>
            <person name="Ghai R."/>
            <person name="Kavagutti S V."/>
        </authorList>
    </citation>
    <scope>NUCLEOTIDE SEQUENCE</scope>
</reference>
<proteinExistence type="predicted"/>
<sequence length="743" mass="83334">MDYTGINKAAKVAAIGGNPASDKTRKDNDDVLATMRFRLQMAISALSESREDELDDLKFYAGSPDNHWQWPADVLATRGAVQGQTINARPTLTINKLPQHVRQVTNDQRQNRPSGKVIPADDNADVEVAEIFNGMVRHIEYISDADVAYDTACENQVSYGEGYIRVITEYCKDDSFDQDIKIMRVRNSFSVYMDPTIQDPCGADAKWCFITEDLQRDEYERMFPDASPISSIESAGVGDQSLNVWINEDTVRIAEYYYVEYDKATLHLYPGNITAFDGSPEAKQLAAMGVKPVRSREVDAKRVKWCKTNGYEMLQERDWIGKWIPVVRVVGNEYEVDGRIYVSGLIRNAKDAQRMYNYWVSQEAEMLALAPKAPFIGYGGQFEGYETQWKTANTQNWPYLEVNPDVTDGNGAVLPLPQRAAPPLPQTGLIQAKMGASDDIKATTGQYDTSLGATSNERSGKAIMARERQSDTGTYHYVDNLARAVRHVTRQIVDMIPKIYDTQRVARIIGVDGDTDMVKIDPTQQEPVKKIIDHQGIEIDKIYNPSVGEYDVVVTTGPSYMTKRQEALDAMGMILQSNPQLWQVAGDLFIKNMDWPGAQEMAKRFARVIDPKVLGDGSDDSPELQQAKQQMEAMGQELDQMHQMLQNVGKSMEAQDLERKNFEAQVKAYQAETQRISAIQASMSPEQIQDIVMGTVHGMITSGDLVGEMPGREMNEQMPEQAEYQQPAQIPQQGMTPPEGMQQ</sequence>